<organism evidence="1 2">
    <name type="scientific">Paraburkholderia eburnea</name>
    <dbReference type="NCBI Taxonomy" id="1189126"/>
    <lineage>
        <taxon>Bacteria</taxon>
        <taxon>Pseudomonadati</taxon>
        <taxon>Pseudomonadota</taxon>
        <taxon>Betaproteobacteria</taxon>
        <taxon>Burkholderiales</taxon>
        <taxon>Burkholderiaceae</taxon>
        <taxon>Paraburkholderia</taxon>
    </lineage>
</organism>
<dbReference type="AlphaFoldDB" id="A0A2S4MJJ3"/>
<gene>
    <name evidence="1" type="ORF">B0G62_102543</name>
</gene>
<reference evidence="1 2" key="1">
    <citation type="submission" date="2018-01" db="EMBL/GenBank/DDBJ databases">
        <title>Genomic Encyclopedia of Type Strains, Phase III (KMG-III): the genomes of soil and plant-associated and newly described type strains.</title>
        <authorList>
            <person name="Whitman W."/>
        </authorList>
    </citation>
    <scope>NUCLEOTIDE SEQUENCE [LARGE SCALE GENOMIC DNA]</scope>
    <source>
        <strain evidence="1 2">JCM 18070</strain>
    </source>
</reference>
<dbReference type="EMBL" id="PQGA01000002">
    <property type="protein sequence ID" value="POR54933.1"/>
    <property type="molecule type" value="Genomic_DNA"/>
</dbReference>
<sequence>MRRMGAFFVSTWLAAAMLFLGRHSVPMMALSGVLVFAGLDLFRPDHGDSTGRENGD</sequence>
<evidence type="ECO:0000313" key="2">
    <source>
        <dbReference type="Proteomes" id="UP000237381"/>
    </source>
</evidence>
<evidence type="ECO:0000313" key="1">
    <source>
        <dbReference type="EMBL" id="POR54933.1"/>
    </source>
</evidence>
<proteinExistence type="predicted"/>
<keyword evidence="2" id="KW-1185">Reference proteome</keyword>
<name>A0A2S4MJJ3_9BURK</name>
<dbReference type="Proteomes" id="UP000237381">
    <property type="component" value="Unassembled WGS sequence"/>
</dbReference>
<comment type="caution">
    <text evidence="1">The sequence shown here is derived from an EMBL/GenBank/DDBJ whole genome shotgun (WGS) entry which is preliminary data.</text>
</comment>
<accession>A0A2S4MJJ3</accession>
<protein>
    <submittedName>
        <fullName evidence="1">Uncharacterized protein</fullName>
    </submittedName>
</protein>
<dbReference type="RefSeq" id="WP_167401198.1">
    <property type="nucleotide sequence ID" value="NZ_PQGA01000002.1"/>
</dbReference>